<dbReference type="InterPro" id="IPR007829">
    <property type="entry name" value="TM2"/>
</dbReference>
<dbReference type="HOGENOM" id="CLU_081297_4_0_5"/>
<feature type="transmembrane region" description="Helical" evidence="5">
    <location>
        <begin position="92"/>
        <end position="121"/>
    </location>
</feature>
<dbReference type="EMBL" id="CP003123">
    <property type="protein sequence ID" value="AGF74377.1"/>
    <property type="molecule type" value="Genomic_DNA"/>
</dbReference>
<dbReference type="STRING" id="1094489.BAnh1_04980"/>
<evidence type="ECO:0000259" key="6">
    <source>
        <dbReference type="Pfam" id="PF05154"/>
    </source>
</evidence>
<evidence type="ECO:0000256" key="5">
    <source>
        <dbReference type="SAM" id="Phobius"/>
    </source>
</evidence>
<dbReference type="GO" id="GO:0016020">
    <property type="term" value="C:membrane"/>
    <property type="evidence" value="ECO:0007669"/>
    <property type="project" value="UniProtKB-SubCell"/>
</dbReference>
<proteinExistence type="predicted"/>
<gene>
    <name evidence="7" type="ordered locus">BAnh1_04980</name>
</gene>
<evidence type="ECO:0000313" key="8">
    <source>
        <dbReference type="Proteomes" id="UP000011729"/>
    </source>
</evidence>
<keyword evidence="4 5" id="KW-0472">Membrane</keyword>
<evidence type="ECO:0000256" key="2">
    <source>
        <dbReference type="ARBA" id="ARBA00022692"/>
    </source>
</evidence>
<reference evidence="7 8" key="1">
    <citation type="journal article" date="2013" name="PLoS Genet.">
        <title>A gene transfer agent and a dynamic repertoire of secretion systems hold the keys to the explosive radiation of the emerging pathogen Bartonella.</title>
        <authorList>
            <person name="Guy L."/>
            <person name="Nystedt B."/>
            <person name="Toft C."/>
            <person name="Zaremba-Niedzwiedzka K."/>
            <person name="Berglund E.C."/>
            <person name="Granberg F."/>
            <person name="Naslund K."/>
            <person name="Eriksson A.S."/>
            <person name="Andersson S.G."/>
        </authorList>
    </citation>
    <scope>NUCLEOTIDE SEQUENCE [LARGE SCALE GENOMIC DNA]</scope>
    <source>
        <strain evidence="7 8">Aust/NH1</strain>
    </source>
</reference>
<name>M1NY26_BARAA</name>
<evidence type="ECO:0000256" key="1">
    <source>
        <dbReference type="ARBA" id="ARBA00004141"/>
    </source>
</evidence>
<organism evidence="7 8">
    <name type="scientific">Bartonella australis (strain Aust/NH1)</name>
    <dbReference type="NCBI Taxonomy" id="1094489"/>
    <lineage>
        <taxon>Bacteria</taxon>
        <taxon>Pseudomonadati</taxon>
        <taxon>Pseudomonadota</taxon>
        <taxon>Alphaproteobacteria</taxon>
        <taxon>Hyphomicrobiales</taxon>
        <taxon>Bartonellaceae</taxon>
        <taxon>Bartonella</taxon>
    </lineage>
</organism>
<keyword evidence="3 5" id="KW-1133">Transmembrane helix</keyword>
<evidence type="ECO:0000256" key="3">
    <source>
        <dbReference type="ARBA" id="ARBA00022989"/>
    </source>
</evidence>
<dbReference type="AlphaFoldDB" id="M1NY26"/>
<protein>
    <submittedName>
        <fullName evidence="7">Putative membrane protein</fullName>
    </submittedName>
</protein>
<dbReference type="Proteomes" id="UP000011729">
    <property type="component" value="Chromosome"/>
</dbReference>
<evidence type="ECO:0000313" key="7">
    <source>
        <dbReference type="EMBL" id="AGF74377.1"/>
    </source>
</evidence>
<feature type="transmembrane region" description="Helical" evidence="5">
    <location>
        <begin position="67"/>
        <end position="86"/>
    </location>
</feature>
<dbReference type="Pfam" id="PF05154">
    <property type="entry name" value="TM2"/>
    <property type="match status" value="1"/>
</dbReference>
<feature type="domain" description="TM2" evidence="6">
    <location>
        <begin position="63"/>
        <end position="117"/>
    </location>
</feature>
<accession>M1NY26</accession>
<dbReference type="RefSeq" id="WP_015397885.1">
    <property type="nucleotide sequence ID" value="NC_020300.1"/>
</dbReference>
<sequence>MKGIIIGQDQDTYFVSDNNGKRYQFMIQEWAGKNAPKVGDCIDFAYEDGVVNSVFPMLKQQSQQSKTVLALICFFTGLLGIHRFMVGKIWTGILMLILSLSFTGLIISGTWAIIDFIVIVAGQFTDKCGNKIT</sequence>
<evidence type="ECO:0000256" key="4">
    <source>
        <dbReference type="ARBA" id="ARBA00023136"/>
    </source>
</evidence>
<keyword evidence="8" id="KW-1185">Reference proteome</keyword>
<dbReference type="KEGG" id="baus:BAnh1_04980"/>
<comment type="subcellular location">
    <subcellularLocation>
        <location evidence="1">Membrane</location>
        <topology evidence="1">Multi-pass membrane protein</topology>
    </subcellularLocation>
</comment>
<dbReference type="PATRIC" id="fig|1094489.3.peg.613"/>
<keyword evidence="2 5" id="KW-0812">Transmembrane</keyword>
<dbReference type="OrthoDB" id="2004788at2"/>
<dbReference type="eggNOG" id="COG2314">
    <property type="taxonomic scope" value="Bacteria"/>
</dbReference>